<keyword evidence="2" id="KW-1185">Reference proteome</keyword>
<dbReference type="SUPFAM" id="SSF56281">
    <property type="entry name" value="Metallo-hydrolase/oxidoreductase"/>
    <property type="match status" value="1"/>
</dbReference>
<sequence>MTATITSFPIGNADSTRLILADGQRLLFDFANMEKSKDSGIQFDLQAAIVDDLRAAKKSGLSILCFTHLDRDHCFGAGDTFHWSHAKSRVVPHGVV</sequence>
<dbReference type="EMBL" id="JARGYC010000182">
    <property type="protein sequence ID" value="MDF0603936.1"/>
    <property type="molecule type" value="Genomic_DNA"/>
</dbReference>
<dbReference type="RefSeq" id="WP_275570044.1">
    <property type="nucleotide sequence ID" value="NZ_JARGYC010000182.1"/>
</dbReference>
<evidence type="ECO:0000313" key="1">
    <source>
        <dbReference type="EMBL" id="MDF0603936.1"/>
    </source>
</evidence>
<comment type="caution">
    <text evidence="1">The sequence shown here is derived from an EMBL/GenBank/DDBJ whole genome shotgun (WGS) entry which is preliminary data.</text>
</comment>
<dbReference type="AlphaFoldDB" id="A0AAE3NX68"/>
<evidence type="ECO:0000313" key="2">
    <source>
        <dbReference type="Proteomes" id="UP001220964"/>
    </source>
</evidence>
<organism evidence="1 2">
    <name type="scientific">Psychromarinibacter sediminicola</name>
    <dbReference type="NCBI Taxonomy" id="3033385"/>
    <lineage>
        <taxon>Bacteria</taxon>
        <taxon>Pseudomonadati</taxon>
        <taxon>Pseudomonadota</taxon>
        <taxon>Alphaproteobacteria</taxon>
        <taxon>Rhodobacterales</taxon>
        <taxon>Paracoccaceae</taxon>
        <taxon>Psychromarinibacter</taxon>
    </lineage>
</organism>
<name>A0AAE3NX68_9RHOB</name>
<dbReference type="InterPro" id="IPR036866">
    <property type="entry name" value="RibonucZ/Hydroxyglut_hydro"/>
</dbReference>
<proteinExistence type="predicted"/>
<gene>
    <name evidence="1" type="ORF">P1J78_24810</name>
</gene>
<evidence type="ECO:0008006" key="3">
    <source>
        <dbReference type="Google" id="ProtNLM"/>
    </source>
</evidence>
<protein>
    <recommendedName>
        <fullName evidence="3">Metallo-beta-lactamase superfamily protein</fullName>
    </recommendedName>
</protein>
<dbReference type="Proteomes" id="UP001220964">
    <property type="component" value="Unassembled WGS sequence"/>
</dbReference>
<dbReference type="Gene3D" id="3.60.15.10">
    <property type="entry name" value="Ribonuclease Z/Hydroxyacylglutathione hydrolase-like"/>
    <property type="match status" value="1"/>
</dbReference>
<accession>A0AAE3NX68</accession>
<reference evidence="1" key="1">
    <citation type="submission" date="2023-03" db="EMBL/GenBank/DDBJ databases">
        <title>Multiphase analysis and comparison of six strains from genera Psychromarinibacter, Lutimaribacter, and Maritimibacter, including a novel species: Psychromarinibacter sediminicola sp. nov.</title>
        <authorList>
            <person name="Wang Y.-H."/>
            <person name="Ye M.-Q."/>
            <person name="Du Z.-J."/>
        </authorList>
    </citation>
    <scope>NUCLEOTIDE SEQUENCE</scope>
    <source>
        <strain evidence="1">C21-152</strain>
    </source>
</reference>